<reference evidence="1" key="1">
    <citation type="submission" date="2024-12" db="EMBL/GenBank/DDBJ databases">
        <title>Comparative genomics and development of molecular markers within Purpureocillium lilacinum and among Purpureocillium species.</title>
        <authorList>
            <person name="Yeh Z.-Y."/>
            <person name="Ni N.-T."/>
            <person name="Lo P.-H."/>
            <person name="Mushyakhwo K."/>
            <person name="Lin C.-F."/>
            <person name="Nai Y.-S."/>
        </authorList>
    </citation>
    <scope>NUCLEOTIDE SEQUENCE</scope>
    <source>
        <strain evidence="1">NCHU-NPUST-175</strain>
    </source>
</reference>
<evidence type="ECO:0000313" key="2">
    <source>
        <dbReference type="Proteomes" id="UP001638806"/>
    </source>
</evidence>
<proteinExistence type="predicted"/>
<comment type="caution">
    <text evidence="1">The sequence shown here is derived from an EMBL/GenBank/DDBJ whole genome shotgun (WGS) entry which is preliminary data.</text>
</comment>
<protein>
    <submittedName>
        <fullName evidence="1">Uncharacterized protein</fullName>
    </submittedName>
</protein>
<dbReference type="Proteomes" id="UP001638806">
    <property type="component" value="Unassembled WGS sequence"/>
</dbReference>
<organism evidence="1 2">
    <name type="scientific">Purpureocillium lilacinum</name>
    <name type="common">Paecilomyces lilacinus</name>
    <dbReference type="NCBI Taxonomy" id="33203"/>
    <lineage>
        <taxon>Eukaryota</taxon>
        <taxon>Fungi</taxon>
        <taxon>Dikarya</taxon>
        <taxon>Ascomycota</taxon>
        <taxon>Pezizomycotina</taxon>
        <taxon>Sordariomycetes</taxon>
        <taxon>Hypocreomycetidae</taxon>
        <taxon>Hypocreales</taxon>
        <taxon>Ophiocordycipitaceae</taxon>
        <taxon>Purpureocillium</taxon>
    </lineage>
</organism>
<gene>
    <name evidence="1" type="ORF">ACCO45_001164</name>
</gene>
<keyword evidence="2" id="KW-1185">Reference proteome</keyword>
<accession>A0ACC4E902</accession>
<dbReference type="EMBL" id="JBGNUJ010000002">
    <property type="protein sequence ID" value="KAL3964160.1"/>
    <property type="molecule type" value="Genomic_DNA"/>
</dbReference>
<sequence length="105" mass="11752">MTSCTNDYRKDPFTSIEDVNGGDEFYDHKAPRWTTSSHHTTKKINAIISTAARATQTTPEMSRRDFRGQVFDRAIGRVVLDCEDPAKAQQQVERGNPQPVAGVVQ</sequence>
<name>A0ACC4E902_PURLI</name>
<evidence type="ECO:0000313" key="1">
    <source>
        <dbReference type="EMBL" id="KAL3964160.1"/>
    </source>
</evidence>